<evidence type="ECO:0000313" key="2">
    <source>
        <dbReference type="Proteomes" id="UP001054889"/>
    </source>
</evidence>
<proteinExistence type="predicted"/>
<keyword evidence="2" id="KW-1185">Reference proteome</keyword>
<accession>A0AAV5DHP5</accession>
<evidence type="ECO:0000313" key="1">
    <source>
        <dbReference type="EMBL" id="GJN09788.1"/>
    </source>
</evidence>
<comment type="caution">
    <text evidence="1">The sequence shown here is derived from an EMBL/GenBank/DDBJ whole genome shotgun (WGS) entry which is preliminary data.</text>
</comment>
<dbReference type="EMBL" id="BQKI01000016">
    <property type="protein sequence ID" value="GJN09788.1"/>
    <property type="molecule type" value="Genomic_DNA"/>
</dbReference>
<reference evidence="1" key="1">
    <citation type="journal article" date="2018" name="DNA Res.">
        <title>Multiple hybrid de novo genome assembly of finger millet, an orphan allotetraploid crop.</title>
        <authorList>
            <person name="Hatakeyama M."/>
            <person name="Aluri S."/>
            <person name="Balachadran M.T."/>
            <person name="Sivarajan S.R."/>
            <person name="Patrignani A."/>
            <person name="Gruter S."/>
            <person name="Poveda L."/>
            <person name="Shimizu-Inatsugi R."/>
            <person name="Baeten J."/>
            <person name="Francoijs K.J."/>
            <person name="Nataraja K.N."/>
            <person name="Reddy Y.A.N."/>
            <person name="Phadnis S."/>
            <person name="Ravikumar R.L."/>
            <person name="Schlapbach R."/>
            <person name="Sreeman S.M."/>
            <person name="Shimizu K.K."/>
        </authorList>
    </citation>
    <scope>NUCLEOTIDE SEQUENCE</scope>
</reference>
<dbReference type="Proteomes" id="UP001054889">
    <property type="component" value="Unassembled WGS sequence"/>
</dbReference>
<gene>
    <name evidence="1" type="primary">ga27824</name>
    <name evidence="1" type="ORF">PR202_ga27824</name>
</gene>
<sequence length="115" mass="12308">MATSFPISEAFVGEAATATDLSAPFTCAILAASWPSEGRIRAYGLNPYREMVLTPGNVKKLAPTVIGAARMLPLVDRTVVVVGTDFGNLMFWDANRPVPAVPAWQLPRSAADEVF</sequence>
<reference evidence="1" key="2">
    <citation type="submission" date="2021-12" db="EMBL/GenBank/DDBJ databases">
        <title>Resequencing data analysis of finger millet.</title>
        <authorList>
            <person name="Hatakeyama M."/>
            <person name="Aluri S."/>
            <person name="Balachadran M.T."/>
            <person name="Sivarajan S.R."/>
            <person name="Poveda L."/>
            <person name="Shimizu-Inatsugi R."/>
            <person name="Schlapbach R."/>
            <person name="Sreeman S.M."/>
            <person name="Shimizu K.K."/>
        </authorList>
    </citation>
    <scope>NUCLEOTIDE SEQUENCE</scope>
</reference>
<organism evidence="1 2">
    <name type="scientific">Eleusine coracana subsp. coracana</name>
    <dbReference type="NCBI Taxonomy" id="191504"/>
    <lineage>
        <taxon>Eukaryota</taxon>
        <taxon>Viridiplantae</taxon>
        <taxon>Streptophyta</taxon>
        <taxon>Embryophyta</taxon>
        <taxon>Tracheophyta</taxon>
        <taxon>Spermatophyta</taxon>
        <taxon>Magnoliopsida</taxon>
        <taxon>Liliopsida</taxon>
        <taxon>Poales</taxon>
        <taxon>Poaceae</taxon>
        <taxon>PACMAD clade</taxon>
        <taxon>Chloridoideae</taxon>
        <taxon>Cynodonteae</taxon>
        <taxon>Eleusininae</taxon>
        <taxon>Eleusine</taxon>
    </lineage>
</organism>
<protein>
    <submittedName>
        <fullName evidence="1">Uncharacterized protein</fullName>
    </submittedName>
</protein>
<name>A0AAV5DHP5_ELECO</name>
<dbReference type="AlphaFoldDB" id="A0AAV5DHP5"/>